<dbReference type="SUPFAM" id="SSF55816">
    <property type="entry name" value="5'-nucleotidase (syn. UDP-sugar hydrolase), C-terminal domain"/>
    <property type="match status" value="1"/>
</dbReference>
<dbReference type="Gene3D" id="3.90.780.10">
    <property type="entry name" value="5'-Nucleotidase, C-terminal domain"/>
    <property type="match status" value="1"/>
</dbReference>
<keyword evidence="1" id="KW-0732">Signal</keyword>
<dbReference type="InterPro" id="IPR008334">
    <property type="entry name" value="5'-Nucleotdase_C"/>
</dbReference>
<evidence type="ECO:0000313" key="5">
    <source>
        <dbReference type="EMBL" id="VAW69896.1"/>
    </source>
</evidence>
<sequence>MTFNGLDRPALNFKKDIKMKIMNRPGVGRKSLLSIALSLATFASQVLADDGEILTLIEMGDLHGTLVAHPAVLKNTDGTVRNVESAGGLSRLKTVVDDIRSDNPEAVLLSAGDLTHGSAEAMFTLGDAMMVPMNAFGIDVYTPGNWDFGYGAAVFRNRFSSFGPKPTIPGNLRTMSRYIGCNDIPLIKGLTDAESGYSCTEITDTAPQPTPEGMGVIKANFPVVAANVYNAAPLPVQLRGKPVLPAFHMLERNGTKIAVIGITASIVPQQADAFNIGLRLTQGVEELPGIIEQVKAQGAELIVVQSELGLSQNIKLAQSFKDIDVMYSAHTHEVTLGALLVSKTGVIKTTPGAELSSAQLDQLADGAAIVVETNRDMYVGRLDLEMDGGDIVNFEWEAIPVDDSIEENPEMAELVAAMEEGFIAGKDGKVSRHSYMPAGYLNPATQGLQLVDDLDMVVGYTDTLLLRHNVLEDTLNNFLADATLAVADSVADVRNTPGFENGVDISMANGFRFGNAVLPGGEITLRDLYTWFPIPPAIHVANVSGRSIEGSLNTILDTVFSRNVFSQRGGWYLGMANMTQTIDLKNRPFTSSSGRIVETRIGGKPLDKSKQYVFVSSCYGHGNALDEVCRTGGGSNHKFYQLADADDYTSEITLVDALNTEGIIKGAKIKQVAPDNYLHIVHVLRRYLDSLPDNTVTEAQFGVGRVVTVDSKMPGDMPQPESEQIGQSNNTPDASFVQPPFGAGPTFFSGRVDAVSD</sequence>
<feature type="domain" description="5'-Nucleotidase C-terminal" evidence="4">
    <location>
        <begin position="468"/>
        <end position="619"/>
    </location>
</feature>
<dbReference type="EMBL" id="UOFI01000180">
    <property type="protein sequence ID" value="VAW69896.1"/>
    <property type="molecule type" value="Genomic_DNA"/>
</dbReference>
<dbReference type="Gene3D" id="3.60.21.10">
    <property type="match status" value="1"/>
</dbReference>
<dbReference type="InterPro" id="IPR029052">
    <property type="entry name" value="Metallo-depent_PP-like"/>
</dbReference>
<dbReference type="AlphaFoldDB" id="A0A3B0YND1"/>
<accession>A0A3B0YND1</accession>
<evidence type="ECO:0000256" key="1">
    <source>
        <dbReference type="ARBA" id="ARBA00022729"/>
    </source>
</evidence>
<dbReference type="InterPro" id="IPR004843">
    <property type="entry name" value="Calcineurin-like_PHP"/>
</dbReference>
<dbReference type="GO" id="GO:0009166">
    <property type="term" value="P:nucleotide catabolic process"/>
    <property type="evidence" value="ECO:0007669"/>
    <property type="project" value="InterPro"/>
</dbReference>
<dbReference type="InterPro" id="IPR036907">
    <property type="entry name" value="5'-Nucleotdase_C_sf"/>
</dbReference>
<organism evidence="5">
    <name type="scientific">hydrothermal vent metagenome</name>
    <dbReference type="NCBI Taxonomy" id="652676"/>
    <lineage>
        <taxon>unclassified sequences</taxon>
        <taxon>metagenomes</taxon>
        <taxon>ecological metagenomes</taxon>
    </lineage>
</organism>
<proteinExistence type="predicted"/>
<dbReference type="GO" id="GO:0016787">
    <property type="term" value="F:hydrolase activity"/>
    <property type="evidence" value="ECO:0007669"/>
    <property type="project" value="InterPro"/>
</dbReference>
<feature type="compositionally biased region" description="Polar residues" evidence="2">
    <location>
        <begin position="721"/>
        <end position="733"/>
    </location>
</feature>
<dbReference type="Pfam" id="PF02872">
    <property type="entry name" value="5_nucleotid_C"/>
    <property type="match status" value="1"/>
</dbReference>
<feature type="domain" description="Calcineurin-like phosphoesterase" evidence="3">
    <location>
        <begin position="58"/>
        <end position="161"/>
    </location>
</feature>
<dbReference type="PANTHER" id="PTHR11575">
    <property type="entry name" value="5'-NUCLEOTIDASE-RELATED"/>
    <property type="match status" value="1"/>
</dbReference>
<dbReference type="GO" id="GO:0030288">
    <property type="term" value="C:outer membrane-bounded periplasmic space"/>
    <property type="evidence" value="ECO:0007669"/>
    <property type="project" value="TreeGrafter"/>
</dbReference>
<gene>
    <name evidence="5" type="ORF">MNBD_GAMMA09-3824</name>
</gene>
<evidence type="ECO:0000259" key="3">
    <source>
        <dbReference type="Pfam" id="PF00149"/>
    </source>
</evidence>
<evidence type="ECO:0008006" key="6">
    <source>
        <dbReference type="Google" id="ProtNLM"/>
    </source>
</evidence>
<dbReference type="PRINTS" id="PR01607">
    <property type="entry name" value="APYRASEFAMLY"/>
</dbReference>
<reference evidence="5" key="1">
    <citation type="submission" date="2018-06" db="EMBL/GenBank/DDBJ databases">
        <authorList>
            <person name="Zhirakovskaya E."/>
        </authorList>
    </citation>
    <scope>NUCLEOTIDE SEQUENCE</scope>
</reference>
<name>A0A3B0YND1_9ZZZZ</name>
<dbReference type="PANTHER" id="PTHR11575:SF24">
    <property type="entry name" value="5'-NUCLEOTIDASE"/>
    <property type="match status" value="1"/>
</dbReference>
<protein>
    <recommendedName>
        <fullName evidence="6">5'-nucleotidase</fullName>
    </recommendedName>
</protein>
<feature type="region of interest" description="Disordered" evidence="2">
    <location>
        <begin position="713"/>
        <end position="757"/>
    </location>
</feature>
<dbReference type="InterPro" id="IPR006179">
    <property type="entry name" value="5_nucleotidase/apyrase"/>
</dbReference>
<evidence type="ECO:0000259" key="4">
    <source>
        <dbReference type="Pfam" id="PF02872"/>
    </source>
</evidence>
<dbReference type="SUPFAM" id="SSF56300">
    <property type="entry name" value="Metallo-dependent phosphatases"/>
    <property type="match status" value="1"/>
</dbReference>
<evidence type="ECO:0000256" key="2">
    <source>
        <dbReference type="SAM" id="MobiDB-lite"/>
    </source>
</evidence>
<dbReference type="Pfam" id="PF00149">
    <property type="entry name" value="Metallophos"/>
    <property type="match status" value="1"/>
</dbReference>